<dbReference type="EMBL" id="CM000881">
    <property type="protein sequence ID" value="KQK02478.1"/>
    <property type="molecule type" value="Genomic_DNA"/>
</dbReference>
<dbReference type="SUPFAM" id="SSF49599">
    <property type="entry name" value="TRAF domain-like"/>
    <property type="match status" value="1"/>
</dbReference>
<protein>
    <recommendedName>
        <fullName evidence="4">RING-type E3 ubiquitin transferase</fullName>
        <ecNumber evidence="4">2.3.2.27</ecNumber>
    </recommendedName>
</protein>
<evidence type="ECO:0000256" key="3">
    <source>
        <dbReference type="ARBA" id="ARBA00009119"/>
    </source>
</evidence>
<dbReference type="AlphaFoldDB" id="I1HBJ4"/>
<dbReference type="GO" id="GO:0061630">
    <property type="term" value="F:ubiquitin protein ligase activity"/>
    <property type="evidence" value="ECO:0000318"/>
    <property type="project" value="GO_Central"/>
</dbReference>
<dbReference type="Proteomes" id="UP000008810">
    <property type="component" value="Chromosome 2"/>
</dbReference>
<evidence type="ECO:0000313" key="13">
    <source>
        <dbReference type="EMBL" id="KQK02478.1"/>
    </source>
</evidence>
<keyword evidence="6" id="KW-0479">Metal-binding</keyword>
<dbReference type="Gene3D" id="3.30.40.10">
    <property type="entry name" value="Zinc/RING finger domain, C3HC4 (zinc finger)"/>
    <property type="match status" value="1"/>
</dbReference>
<proteinExistence type="inferred from homology"/>
<dbReference type="HOGENOM" id="CLU_040603_4_0_1"/>
<evidence type="ECO:0000256" key="6">
    <source>
        <dbReference type="ARBA" id="ARBA00022723"/>
    </source>
</evidence>
<feature type="region of interest" description="Disordered" evidence="11">
    <location>
        <begin position="1"/>
        <end position="21"/>
    </location>
</feature>
<dbReference type="GO" id="GO:0005737">
    <property type="term" value="C:cytoplasm"/>
    <property type="evidence" value="ECO:0000318"/>
    <property type="project" value="GO_Central"/>
</dbReference>
<comment type="catalytic activity">
    <reaction evidence="1">
        <text>S-ubiquitinyl-[E2 ubiquitin-conjugating enzyme]-L-cysteine + [acceptor protein]-L-lysine = [E2 ubiquitin-conjugating enzyme]-L-cysteine + N(6)-ubiquitinyl-[acceptor protein]-L-lysine.</text>
        <dbReference type="EC" id="2.3.2.27"/>
    </reaction>
</comment>
<gene>
    <name evidence="14" type="primary">LOC104582474</name>
    <name evidence="13" type="ORF">BRADI_2g01720v3</name>
</gene>
<keyword evidence="8" id="KW-0833">Ubl conjugation pathway</keyword>
<feature type="region of interest" description="Disordered" evidence="11">
    <location>
        <begin position="291"/>
        <end position="318"/>
    </location>
</feature>
<dbReference type="OrthoDB" id="620422at2759"/>
<dbReference type="FunFam" id="3.30.40.10:FF:001287">
    <property type="entry name" value="Uncharacterized protein"/>
    <property type="match status" value="1"/>
</dbReference>
<dbReference type="eggNOG" id="KOG3002">
    <property type="taxonomic scope" value="Eukaryota"/>
</dbReference>
<sequence>MEVKSNSIKKEGNDWREGEGIVKKQNITMGMEVKSNGINKKGDDQHDDEGIVKKQNVTMVMEVFDCPVCSTPLRPPIFQCSKGSFICLPCHEKLPESERTVSQRCYGMERVVKNIFIPCKHGCTNKNKIPYYRKEEHERSCPEGPCICPVFGCDLFAPTTVLLDHLTTLHEFPSKSIEYFVPFEHHVQPGSLVLCGKYNHLFLLDVAPLESLGHAVSLVCVQPETPRATIGCSVCFSCFKGHYQVSSLNVDSLSMPTRRFCVVPKVLGGDTDVLLKITIDLVYDLEDYELEEEDDDDDDYKEEEEEEDRAGWSQINGD</sequence>
<evidence type="ECO:0000256" key="2">
    <source>
        <dbReference type="ARBA" id="ARBA00004906"/>
    </source>
</evidence>
<feature type="compositionally biased region" description="Acidic residues" evidence="11">
    <location>
        <begin position="291"/>
        <end position="308"/>
    </location>
</feature>
<dbReference type="InterPro" id="IPR049548">
    <property type="entry name" value="Sina-like_RING"/>
</dbReference>
<evidence type="ECO:0000256" key="11">
    <source>
        <dbReference type="SAM" id="MobiDB-lite"/>
    </source>
</evidence>
<reference evidence="14" key="3">
    <citation type="submission" date="2018-08" db="UniProtKB">
        <authorList>
            <consortium name="EnsemblPlants"/>
        </authorList>
    </citation>
    <scope>IDENTIFICATION</scope>
    <source>
        <strain evidence="14">cv. Bd21</strain>
    </source>
</reference>
<evidence type="ECO:0000256" key="4">
    <source>
        <dbReference type="ARBA" id="ARBA00012483"/>
    </source>
</evidence>
<dbReference type="GeneID" id="104582474"/>
<evidence type="ECO:0000256" key="9">
    <source>
        <dbReference type="ARBA" id="ARBA00022833"/>
    </source>
</evidence>
<keyword evidence="9" id="KW-0862">Zinc</keyword>
<organism evidence="14">
    <name type="scientific">Brachypodium distachyon</name>
    <name type="common">Purple false brome</name>
    <name type="synonym">Trachynia distachya</name>
    <dbReference type="NCBI Taxonomy" id="15368"/>
    <lineage>
        <taxon>Eukaryota</taxon>
        <taxon>Viridiplantae</taxon>
        <taxon>Streptophyta</taxon>
        <taxon>Embryophyta</taxon>
        <taxon>Tracheophyta</taxon>
        <taxon>Spermatophyta</taxon>
        <taxon>Magnoliopsida</taxon>
        <taxon>Liliopsida</taxon>
        <taxon>Poales</taxon>
        <taxon>Poaceae</taxon>
        <taxon>BOP clade</taxon>
        <taxon>Pooideae</taxon>
        <taxon>Stipodae</taxon>
        <taxon>Brachypodieae</taxon>
        <taxon>Brachypodium</taxon>
    </lineage>
</organism>
<evidence type="ECO:0000256" key="1">
    <source>
        <dbReference type="ARBA" id="ARBA00000900"/>
    </source>
</evidence>
<dbReference type="RefSeq" id="XP_010230393.2">
    <property type="nucleotide sequence ID" value="XM_010232091.3"/>
</dbReference>
<evidence type="ECO:0000256" key="10">
    <source>
        <dbReference type="PROSITE-ProRule" id="PRU00455"/>
    </source>
</evidence>
<accession>I1HBJ4</accession>
<keyword evidence="15" id="KW-1185">Reference proteome</keyword>
<dbReference type="Pfam" id="PF21362">
    <property type="entry name" value="Sina_RING"/>
    <property type="match status" value="1"/>
</dbReference>
<dbReference type="STRING" id="15368.I1HBJ4"/>
<reference evidence="13" key="2">
    <citation type="submission" date="2017-06" db="EMBL/GenBank/DDBJ databases">
        <title>WGS assembly of Brachypodium distachyon.</title>
        <authorList>
            <consortium name="The International Brachypodium Initiative"/>
            <person name="Lucas S."/>
            <person name="Harmon-Smith M."/>
            <person name="Lail K."/>
            <person name="Tice H."/>
            <person name="Grimwood J."/>
            <person name="Bruce D."/>
            <person name="Barry K."/>
            <person name="Shu S."/>
            <person name="Lindquist E."/>
            <person name="Wang M."/>
            <person name="Pitluck S."/>
            <person name="Vogel J.P."/>
            <person name="Garvin D.F."/>
            <person name="Mockler T.C."/>
            <person name="Schmutz J."/>
            <person name="Rokhsar D."/>
            <person name="Bevan M.W."/>
        </authorList>
    </citation>
    <scope>NUCLEOTIDE SEQUENCE</scope>
    <source>
        <strain evidence="13">Bd21</strain>
    </source>
</reference>
<evidence type="ECO:0000313" key="14">
    <source>
        <dbReference type="EnsemblPlants" id="KQK02478"/>
    </source>
</evidence>
<dbReference type="GO" id="GO:0008270">
    <property type="term" value="F:zinc ion binding"/>
    <property type="evidence" value="ECO:0007669"/>
    <property type="project" value="UniProtKB-KW"/>
</dbReference>
<dbReference type="KEGG" id="bdi:104582474"/>
<comment type="pathway">
    <text evidence="2">Protein modification; protein ubiquitination.</text>
</comment>
<feature type="domain" description="SIAH-type" evidence="12">
    <location>
        <begin position="114"/>
        <end position="171"/>
    </location>
</feature>
<keyword evidence="5" id="KW-0808">Transferase</keyword>
<evidence type="ECO:0000313" key="15">
    <source>
        <dbReference type="Proteomes" id="UP000008810"/>
    </source>
</evidence>
<evidence type="ECO:0000256" key="5">
    <source>
        <dbReference type="ARBA" id="ARBA00022679"/>
    </source>
</evidence>
<evidence type="ECO:0000259" key="12">
    <source>
        <dbReference type="PROSITE" id="PS51081"/>
    </source>
</evidence>
<dbReference type="OMA" id="NDWREGE"/>
<dbReference type="EC" id="2.3.2.27" evidence="4"/>
<dbReference type="InterPro" id="IPR052088">
    <property type="entry name" value="E3_ubiquitin-ligase_SINA"/>
</dbReference>
<evidence type="ECO:0000256" key="8">
    <source>
        <dbReference type="ARBA" id="ARBA00022786"/>
    </source>
</evidence>
<dbReference type="Gramene" id="KQK02478">
    <property type="protein sequence ID" value="KQK02478"/>
    <property type="gene ID" value="BRADI_2g01720v3"/>
</dbReference>
<reference evidence="13 14" key="1">
    <citation type="journal article" date="2010" name="Nature">
        <title>Genome sequencing and analysis of the model grass Brachypodium distachyon.</title>
        <authorList>
            <consortium name="International Brachypodium Initiative"/>
        </authorList>
    </citation>
    <scope>NUCLEOTIDE SEQUENCE [LARGE SCALE GENOMIC DNA]</scope>
    <source>
        <strain evidence="13">Bd21</strain>
        <strain evidence="14">cv. Bd21</strain>
    </source>
</reference>
<dbReference type="InterPro" id="IPR013010">
    <property type="entry name" value="Znf_SIAH"/>
</dbReference>
<name>I1HBJ4_BRADI</name>
<dbReference type="PROSITE" id="PS51081">
    <property type="entry name" value="ZF_SIAH"/>
    <property type="match status" value="1"/>
</dbReference>
<evidence type="ECO:0000256" key="7">
    <source>
        <dbReference type="ARBA" id="ARBA00022771"/>
    </source>
</evidence>
<comment type="similarity">
    <text evidence="3">Belongs to the SINA (Seven in absentia) family.</text>
</comment>
<dbReference type="InterPro" id="IPR013083">
    <property type="entry name" value="Znf_RING/FYVE/PHD"/>
</dbReference>
<dbReference type="PANTHER" id="PTHR10315">
    <property type="entry name" value="E3 UBIQUITIN PROTEIN LIGASE SIAH"/>
    <property type="match status" value="1"/>
</dbReference>
<dbReference type="PANTHER" id="PTHR10315:SF98">
    <property type="entry name" value="SIAH-TYPE DOMAIN-CONTAINING PROTEIN"/>
    <property type="match status" value="1"/>
</dbReference>
<keyword evidence="7 10" id="KW-0863">Zinc-finger</keyword>
<dbReference type="EnsemblPlants" id="KQK02478">
    <property type="protein sequence ID" value="KQK02478"/>
    <property type="gene ID" value="BRADI_2g01720v3"/>
</dbReference>